<dbReference type="EMBL" id="CP090030">
    <property type="protein sequence ID" value="UPK90425.1"/>
    <property type="molecule type" value="Genomic_DNA"/>
</dbReference>
<protein>
    <submittedName>
        <fullName evidence="1">Uncharacterized protein</fullName>
    </submittedName>
</protein>
<keyword evidence="2" id="KW-1185">Reference proteome</keyword>
<sequence length="724" mass="82024">MTQRNQVDGLPTNSTEENDRQPATSGDNDESFEDKDEICRARTRDLTIPTTSLQSATAENPSHLEPTLEQSDDEMNSNMRTTSQRGGPGANGGSRLERTSLEVSASAEPPSHSNENAADGVRELYQVGAMILDKIREKLLFELGAVGAENDSGLVILRPSRFGFSIMVKRNKKVDLVLTGEQGPLPDEVADAIRSGWPQNRNVKGIQQLLLESDGTMPVSKVPCGFFGEDIQQRYDWFLQQPVVDIGKLSDFQFPVYDVYGIIGAWMQQKVDRQENYCQLENYKKEQDMFSLDQLASVLSYEEAFLLPPSKSGLGNTILGYDLHRLLSFLHRDFQSGLDHLDLFIPRPFIQFQLRYFRPIDENHARKGKVRYPCFLGDRQRAIIRRDSAEQYLEEKRARVTLRVSRYFPGLFNIVILTDDNMFPREEYWSSNPERGDLELNWARYGLKPCGKATAITHYMIEVSRVLERSLDAWSNALDSIDNLVHVNLSDFEDKKRVEALMFDSSFTRSKDYFVAIQLLRIMDEWLDELLLGIDDLGGMPARRNAISGMDAAEDNINVVTKNMKERATRFQNRVRKKSEEIKSLRDGLFNATSLREATKAMALNQAIYVFTVVTVLFTPVSFLATFWALPFLNNPAEEGSDMIPEPSSFRTSFIAMPLLTYSLVIGVAWYMRPDQSSYGLPGWLTGIWDTTREALRSAWNSFPHQTERTGVKARGGSDAGGHV</sequence>
<name>A0ACD3YNB4_FUSSC</name>
<accession>A0ACD3YNB4</accession>
<evidence type="ECO:0000313" key="1">
    <source>
        <dbReference type="EMBL" id="UPK90425.1"/>
    </source>
</evidence>
<proteinExistence type="predicted"/>
<organism evidence="1 2">
    <name type="scientific">Fusarium solani subsp. cucurbitae</name>
    <name type="common">Neocosmosporum cucurbitae</name>
    <dbReference type="NCBI Taxonomy" id="2747967"/>
    <lineage>
        <taxon>Eukaryota</taxon>
        <taxon>Fungi</taxon>
        <taxon>Dikarya</taxon>
        <taxon>Ascomycota</taxon>
        <taxon>Pezizomycotina</taxon>
        <taxon>Sordariomycetes</taxon>
        <taxon>Hypocreomycetidae</taxon>
        <taxon>Hypocreales</taxon>
        <taxon>Nectriaceae</taxon>
        <taxon>Fusarium</taxon>
        <taxon>Fusarium solani species complex</taxon>
    </lineage>
</organism>
<evidence type="ECO:0000313" key="2">
    <source>
        <dbReference type="Proteomes" id="UP000830768"/>
    </source>
</evidence>
<reference evidence="1" key="1">
    <citation type="submission" date="2021-11" db="EMBL/GenBank/DDBJ databases">
        <title>Fusarium solani-melongenae Genome sequencing and assembly.</title>
        <authorList>
            <person name="Xie S."/>
            <person name="Huang L."/>
            <person name="Zhang X."/>
        </authorList>
    </citation>
    <scope>NUCLEOTIDE SEQUENCE</scope>
    <source>
        <strain evidence="1">CRI 24-3</strain>
    </source>
</reference>
<gene>
    <name evidence="1" type="ORF">LCI18_001360</name>
</gene>
<dbReference type="Proteomes" id="UP000830768">
    <property type="component" value="Chromosome 1"/>
</dbReference>